<dbReference type="Proteomes" id="UP000827092">
    <property type="component" value="Unassembled WGS sequence"/>
</dbReference>
<protein>
    <submittedName>
        <fullName evidence="1">Uncharacterized protein</fullName>
    </submittedName>
</protein>
<accession>A0AAV6UZP4</accession>
<gene>
    <name evidence="1" type="ORF">JTE90_022524</name>
</gene>
<keyword evidence="2" id="KW-1185">Reference proteome</keyword>
<evidence type="ECO:0000313" key="1">
    <source>
        <dbReference type="EMBL" id="KAG8189712.1"/>
    </source>
</evidence>
<name>A0AAV6UZP4_9ARAC</name>
<proteinExistence type="predicted"/>
<dbReference type="AlphaFoldDB" id="A0AAV6UZP4"/>
<organism evidence="1 2">
    <name type="scientific">Oedothorax gibbosus</name>
    <dbReference type="NCBI Taxonomy" id="931172"/>
    <lineage>
        <taxon>Eukaryota</taxon>
        <taxon>Metazoa</taxon>
        <taxon>Ecdysozoa</taxon>
        <taxon>Arthropoda</taxon>
        <taxon>Chelicerata</taxon>
        <taxon>Arachnida</taxon>
        <taxon>Araneae</taxon>
        <taxon>Araneomorphae</taxon>
        <taxon>Entelegynae</taxon>
        <taxon>Araneoidea</taxon>
        <taxon>Linyphiidae</taxon>
        <taxon>Erigoninae</taxon>
        <taxon>Oedothorax</taxon>
    </lineage>
</organism>
<reference evidence="1 2" key="1">
    <citation type="journal article" date="2022" name="Nat. Ecol. Evol.">
        <title>A masculinizing supergene underlies an exaggerated male reproductive morph in a spider.</title>
        <authorList>
            <person name="Hendrickx F."/>
            <person name="De Corte Z."/>
            <person name="Sonet G."/>
            <person name="Van Belleghem S.M."/>
            <person name="Kostlbacher S."/>
            <person name="Vangestel C."/>
        </authorList>
    </citation>
    <scope>NUCLEOTIDE SEQUENCE [LARGE SCALE GENOMIC DNA]</scope>
    <source>
        <strain evidence="1">W744_W776</strain>
    </source>
</reference>
<sequence>MLSRYRQYVTGRHSPNCHTLNYVMAISILCEPNPINGELQRQNNANVRTFCHMRFAVASSLGNAAQCPNVTRSIALDSFRPCHANEAEVSEDPSPGDSPTKLASYNFFTLVELSSTGQCRAGCHLLSKALITLSSKFCHAFLAEDKREYVLRLEFETVNCLVVLSH</sequence>
<dbReference type="EMBL" id="JAFNEN010000207">
    <property type="protein sequence ID" value="KAG8189712.1"/>
    <property type="molecule type" value="Genomic_DNA"/>
</dbReference>
<evidence type="ECO:0000313" key="2">
    <source>
        <dbReference type="Proteomes" id="UP000827092"/>
    </source>
</evidence>
<comment type="caution">
    <text evidence="1">The sequence shown here is derived from an EMBL/GenBank/DDBJ whole genome shotgun (WGS) entry which is preliminary data.</text>
</comment>